<sequence length="71" mass="7698">MRGICVNRKKDENQKRDMDTVSEEFEEDLQNTAAGINVPKPPVTLRLIAPASQCGSLIGKGGSKNKGNKRG</sequence>
<feature type="compositionally biased region" description="Basic and acidic residues" evidence="1">
    <location>
        <begin position="8"/>
        <end position="19"/>
    </location>
</feature>
<evidence type="ECO:0000256" key="1">
    <source>
        <dbReference type="SAM" id="MobiDB-lite"/>
    </source>
</evidence>
<dbReference type="Gene3D" id="3.30.1370.10">
    <property type="entry name" value="K Homology domain, type 1"/>
    <property type="match status" value="1"/>
</dbReference>
<dbReference type="EMBL" id="BMAW01004602">
    <property type="protein sequence ID" value="GFS89876.1"/>
    <property type="molecule type" value="Genomic_DNA"/>
</dbReference>
<dbReference type="AlphaFoldDB" id="A0A8X6N2G3"/>
<dbReference type="GO" id="GO:0003723">
    <property type="term" value="F:RNA binding"/>
    <property type="evidence" value="ECO:0007669"/>
    <property type="project" value="InterPro"/>
</dbReference>
<comment type="caution">
    <text evidence="2">The sequence shown here is derived from an EMBL/GenBank/DDBJ whole genome shotgun (WGS) entry which is preliminary data.</text>
</comment>
<evidence type="ECO:0008006" key="4">
    <source>
        <dbReference type="Google" id="ProtNLM"/>
    </source>
</evidence>
<dbReference type="OrthoDB" id="442947at2759"/>
<gene>
    <name evidence="2" type="ORF">NPIL_576381</name>
</gene>
<organism evidence="2 3">
    <name type="scientific">Nephila pilipes</name>
    <name type="common">Giant wood spider</name>
    <name type="synonym">Nephila maculata</name>
    <dbReference type="NCBI Taxonomy" id="299642"/>
    <lineage>
        <taxon>Eukaryota</taxon>
        <taxon>Metazoa</taxon>
        <taxon>Ecdysozoa</taxon>
        <taxon>Arthropoda</taxon>
        <taxon>Chelicerata</taxon>
        <taxon>Arachnida</taxon>
        <taxon>Araneae</taxon>
        <taxon>Araneomorphae</taxon>
        <taxon>Entelegynae</taxon>
        <taxon>Araneoidea</taxon>
        <taxon>Nephilidae</taxon>
        <taxon>Nephila</taxon>
    </lineage>
</organism>
<reference evidence="2" key="1">
    <citation type="submission" date="2020-08" db="EMBL/GenBank/DDBJ databases">
        <title>Multicomponent nature underlies the extraordinary mechanical properties of spider dragline silk.</title>
        <authorList>
            <person name="Kono N."/>
            <person name="Nakamura H."/>
            <person name="Mori M."/>
            <person name="Yoshida Y."/>
            <person name="Ohtoshi R."/>
            <person name="Malay A.D."/>
            <person name="Moran D.A.P."/>
            <person name="Tomita M."/>
            <person name="Numata K."/>
            <person name="Arakawa K."/>
        </authorList>
    </citation>
    <scope>NUCLEOTIDE SEQUENCE</scope>
</reference>
<evidence type="ECO:0000313" key="3">
    <source>
        <dbReference type="Proteomes" id="UP000887013"/>
    </source>
</evidence>
<evidence type="ECO:0000313" key="2">
    <source>
        <dbReference type="EMBL" id="GFS89876.1"/>
    </source>
</evidence>
<accession>A0A8X6N2G3</accession>
<feature type="region of interest" description="Disordered" evidence="1">
    <location>
        <begin position="1"/>
        <end position="25"/>
    </location>
</feature>
<keyword evidence="3" id="KW-1185">Reference proteome</keyword>
<dbReference type="Proteomes" id="UP000887013">
    <property type="component" value="Unassembled WGS sequence"/>
</dbReference>
<dbReference type="InterPro" id="IPR036612">
    <property type="entry name" value="KH_dom_type_1_sf"/>
</dbReference>
<name>A0A8X6N2G3_NEPPI</name>
<protein>
    <recommendedName>
        <fullName evidence="4">K Homology domain-containing protein</fullName>
    </recommendedName>
</protein>
<proteinExistence type="predicted"/>